<dbReference type="Pfam" id="PF00903">
    <property type="entry name" value="Glyoxalase"/>
    <property type="match status" value="1"/>
</dbReference>
<gene>
    <name evidence="2" type="ORF">ACFQ07_10915</name>
</gene>
<sequence>MDDFDGAHERMTAAGVEFVTAPRTEPYGKVAVFLDITGNRWDLLGPA</sequence>
<dbReference type="Gene3D" id="3.10.180.10">
    <property type="entry name" value="2,3-Dihydroxybiphenyl 1,2-Dioxygenase, domain 1"/>
    <property type="match status" value="1"/>
</dbReference>
<dbReference type="Proteomes" id="UP001597083">
    <property type="component" value="Unassembled WGS sequence"/>
</dbReference>
<name>A0ABW3CGN7_9ACTN</name>
<dbReference type="InterPro" id="IPR029068">
    <property type="entry name" value="Glyas_Bleomycin-R_OHBP_Dase"/>
</dbReference>
<proteinExistence type="predicted"/>
<dbReference type="PROSITE" id="PS51819">
    <property type="entry name" value="VOC"/>
    <property type="match status" value="1"/>
</dbReference>
<evidence type="ECO:0000313" key="2">
    <source>
        <dbReference type="EMBL" id="MFD0852739.1"/>
    </source>
</evidence>
<comment type="caution">
    <text evidence="2">The sequence shown here is derived from an EMBL/GenBank/DDBJ whole genome shotgun (WGS) entry which is preliminary data.</text>
</comment>
<keyword evidence="3" id="KW-1185">Reference proteome</keyword>
<reference evidence="3" key="1">
    <citation type="journal article" date="2019" name="Int. J. Syst. Evol. Microbiol.">
        <title>The Global Catalogue of Microorganisms (GCM) 10K type strain sequencing project: providing services to taxonomists for standard genome sequencing and annotation.</title>
        <authorList>
            <consortium name="The Broad Institute Genomics Platform"/>
            <consortium name="The Broad Institute Genome Sequencing Center for Infectious Disease"/>
            <person name="Wu L."/>
            <person name="Ma J."/>
        </authorList>
    </citation>
    <scope>NUCLEOTIDE SEQUENCE [LARGE SCALE GENOMIC DNA]</scope>
    <source>
        <strain evidence="3">JCM 31696</strain>
    </source>
</reference>
<organism evidence="2 3">
    <name type="scientific">Actinomadura adrarensis</name>
    <dbReference type="NCBI Taxonomy" id="1819600"/>
    <lineage>
        <taxon>Bacteria</taxon>
        <taxon>Bacillati</taxon>
        <taxon>Actinomycetota</taxon>
        <taxon>Actinomycetes</taxon>
        <taxon>Streptosporangiales</taxon>
        <taxon>Thermomonosporaceae</taxon>
        <taxon>Actinomadura</taxon>
    </lineage>
</organism>
<evidence type="ECO:0000259" key="1">
    <source>
        <dbReference type="PROSITE" id="PS51819"/>
    </source>
</evidence>
<dbReference type="InterPro" id="IPR004360">
    <property type="entry name" value="Glyas_Fos-R_dOase_dom"/>
</dbReference>
<dbReference type="SUPFAM" id="SSF54593">
    <property type="entry name" value="Glyoxalase/Bleomycin resistance protein/Dihydroxybiphenyl dioxygenase"/>
    <property type="match status" value="1"/>
</dbReference>
<accession>A0ABW3CGN7</accession>
<evidence type="ECO:0000313" key="3">
    <source>
        <dbReference type="Proteomes" id="UP001597083"/>
    </source>
</evidence>
<protein>
    <submittedName>
        <fullName evidence="2">VOC family protein</fullName>
    </submittedName>
</protein>
<feature type="domain" description="VOC" evidence="1">
    <location>
        <begin position="1"/>
        <end position="46"/>
    </location>
</feature>
<dbReference type="EMBL" id="JBHTIR010001592">
    <property type="protein sequence ID" value="MFD0852739.1"/>
    <property type="molecule type" value="Genomic_DNA"/>
</dbReference>
<dbReference type="InterPro" id="IPR037523">
    <property type="entry name" value="VOC_core"/>
</dbReference>